<evidence type="ECO:0000256" key="2">
    <source>
        <dbReference type="ARBA" id="ARBA00010401"/>
    </source>
</evidence>
<dbReference type="InterPro" id="IPR029044">
    <property type="entry name" value="Nucleotide-diphossugar_trans"/>
</dbReference>
<comment type="similarity">
    <text evidence="1">Belongs to the universal ribosomal protein uS2 family.</text>
</comment>
<dbReference type="GO" id="GO:0003735">
    <property type="term" value="F:structural constituent of ribosome"/>
    <property type="evidence" value="ECO:0007669"/>
    <property type="project" value="InterPro"/>
</dbReference>
<keyword evidence="10" id="KW-1185">Reference proteome</keyword>
<dbReference type="PANTHER" id="PTHR43511">
    <property type="match status" value="1"/>
</dbReference>
<sequence length="628" mass="70746">MTIHSAVIQKLLSTNAHLGKRVANHHFKIYTYGIRNRMAIIDSDKTLICLRNASDFIANLVRNNGKFLFVNTNTLFDEIIEQMTKKIGVKNDLSWKLSGFLTNSSSPKKFRSRNKKMILSSVNQPDCVVIMDTERKSSVVLEASRLNIPIVGLVDSSMPWDVYKRITYPVPANDSVKFVYLFCNMITKTFLYEQKRISGKSAKAVAEIEKETVQVLEDRRITCASDEIFVRSYESLLPASDDPLEIKKIFDKLVVVKTETGIDTKMGIDKPKSSMEVCNGFTCLDLLVNYIESLNSKYGCNIPLLLMNKGDTNDAILKVLENHSNKNIHTVVQVPSHGETDLDFEPTSSEERNSDSELQVLLSLKNSGKLDDLISQGKEYVLLLKSNNLAEVVDPKILNHMIQNKIEYCMEVMSTPSSGIKDDDLHPPKSKFKLREIARTQVDNQLEEITRTRDEESDESPKSHDKIKLSDTSNVWLDMNAMLGIVERAARDIRKSPTLKHFDGAVGVSVPKSRYLPIESTSDLLLFKSDLFNCSEGILSRNKARENPSLPSIELGPEFSKVDDFYCRFKSIPSIIELNSLTVSGDVWFGSNITLKGLVSITAMPDMKLEIPDGTVLENKIIRRQSDL</sequence>
<keyword evidence="6" id="KW-0689">Ribosomal protein</keyword>
<evidence type="ECO:0000313" key="9">
    <source>
        <dbReference type="EMBL" id="KAK1401369.1"/>
    </source>
</evidence>
<dbReference type="EC" id="2.7.7.9" evidence="3"/>
<protein>
    <recommendedName>
        <fullName evidence="3">UTP--glucose-1-phosphate uridylyltransferase</fullName>
        <ecNumber evidence="3">2.7.7.9</ecNumber>
    </recommendedName>
</protein>
<gene>
    <name evidence="9" type="ORF">POM88_000974</name>
</gene>
<dbReference type="InterPro" id="IPR016267">
    <property type="entry name" value="UDPGP_trans"/>
</dbReference>
<dbReference type="GO" id="GO:0006412">
    <property type="term" value="P:translation"/>
    <property type="evidence" value="ECO:0007669"/>
    <property type="project" value="InterPro"/>
</dbReference>
<evidence type="ECO:0000256" key="3">
    <source>
        <dbReference type="ARBA" id="ARBA00012415"/>
    </source>
</evidence>
<keyword evidence="7" id="KW-0687">Ribonucleoprotein</keyword>
<evidence type="ECO:0000256" key="1">
    <source>
        <dbReference type="ARBA" id="ARBA00006242"/>
    </source>
</evidence>
<evidence type="ECO:0000256" key="7">
    <source>
        <dbReference type="ARBA" id="ARBA00023274"/>
    </source>
</evidence>
<dbReference type="Pfam" id="PF00318">
    <property type="entry name" value="Ribosomal_S2"/>
    <property type="match status" value="2"/>
</dbReference>
<evidence type="ECO:0000256" key="6">
    <source>
        <dbReference type="ARBA" id="ARBA00022980"/>
    </source>
</evidence>
<comment type="similarity">
    <text evidence="2">Belongs to the UDPGP type 1 family.</text>
</comment>
<accession>A0AAD8JD63</accession>
<dbReference type="EMBL" id="JAUIZM010000001">
    <property type="protein sequence ID" value="KAK1401369.1"/>
    <property type="molecule type" value="Genomic_DNA"/>
</dbReference>
<keyword evidence="4" id="KW-0808">Transferase</keyword>
<dbReference type="InterPro" id="IPR002618">
    <property type="entry name" value="UDPGP_fam"/>
</dbReference>
<dbReference type="GO" id="GO:0005840">
    <property type="term" value="C:ribosome"/>
    <property type="evidence" value="ECO:0007669"/>
    <property type="project" value="UniProtKB-KW"/>
</dbReference>
<dbReference type="InterPro" id="IPR018130">
    <property type="entry name" value="Ribosomal_uS2_CS"/>
</dbReference>
<comment type="catalytic activity">
    <reaction evidence="8">
        <text>alpha-D-glucose 1-phosphate + UTP + H(+) = UDP-alpha-D-glucose + diphosphate</text>
        <dbReference type="Rhea" id="RHEA:19889"/>
        <dbReference type="ChEBI" id="CHEBI:15378"/>
        <dbReference type="ChEBI" id="CHEBI:33019"/>
        <dbReference type="ChEBI" id="CHEBI:46398"/>
        <dbReference type="ChEBI" id="CHEBI:58601"/>
        <dbReference type="ChEBI" id="CHEBI:58885"/>
        <dbReference type="EC" id="2.7.7.9"/>
    </reaction>
</comment>
<dbReference type="InterPro" id="IPR023591">
    <property type="entry name" value="Ribosomal_uS2_flav_dom_sf"/>
</dbReference>
<dbReference type="PROSITE" id="PS00962">
    <property type="entry name" value="RIBOSOMAL_S2_1"/>
    <property type="match status" value="1"/>
</dbReference>
<evidence type="ECO:0000256" key="5">
    <source>
        <dbReference type="ARBA" id="ARBA00022695"/>
    </source>
</evidence>
<dbReference type="Proteomes" id="UP001237642">
    <property type="component" value="Unassembled WGS sequence"/>
</dbReference>
<dbReference type="GO" id="GO:0006011">
    <property type="term" value="P:UDP-alpha-D-glucose metabolic process"/>
    <property type="evidence" value="ECO:0007669"/>
    <property type="project" value="InterPro"/>
</dbReference>
<evidence type="ECO:0000256" key="4">
    <source>
        <dbReference type="ARBA" id="ARBA00022679"/>
    </source>
</evidence>
<name>A0AAD8JD63_9APIA</name>
<dbReference type="FunFam" id="2.160.10.10:FF:000001">
    <property type="entry name" value="UTP--glucose-1-phosphate uridylyltransferase"/>
    <property type="match status" value="1"/>
</dbReference>
<dbReference type="GO" id="GO:0003983">
    <property type="term" value="F:UTP:glucose-1-phosphate uridylyltransferase activity"/>
    <property type="evidence" value="ECO:0007669"/>
    <property type="project" value="UniProtKB-EC"/>
</dbReference>
<evidence type="ECO:0000256" key="8">
    <source>
        <dbReference type="ARBA" id="ARBA00048128"/>
    </source>
</evidence>
<evidence type="ECO:0000313" key="10">
    <source>
        <dbReference type="Proteomes" id="UP001237642"/>
    </source>
</evidence>
<keyword evidence="5 9" id="KW-0548">Nucleotidyltransferase</keyword>
<dbReference type="PRINTS" id="PR00395">
    <property type="entry name" value="RIBOSOMALS2"/>
</dbReference>
<dbReference type="Gene3D" id="2.160.10.10">
    <property type="entry name" value="Hexapeptide repeat proteins"/>
    <property type="match status" value="1"/>
</dbReference>
<proteinExistence type="inferred from homology"/>
<reference evidence="9" key="1">
    <citation type="submission" date="2023-02" db="EMBL/GenBank/DDBJ databases">
        <title>Genome of toxic invasive species Heracleum sosnowskyi carries increased number of genes despite the absence of recent whole-genome duplications.</title>
        <authorList>
            <person name="Schelkunov M."/>
            <person name="Shtratnikova V."/>
            <person name="Makarenko M."/>
            <person name="Klepikova A."/>
            <person name="Omelchenko D."/>
            <person name="Novikova G."/>
            <person name="Obukhova E."/>
            <person name="Bogdanov V."/>
            <person name="Penin A."/>
            <person name="Logacheva M."/>
        </authorList>
    </citation>
    <scope>NUCLEOTIDE SEQUENCE</scope>
    <source>
        <strain evidence="9">Hsosn_3</strain>
        <tissue evidence="9">Leaf</tissue>
    </source>
</reference>
<reference evidence="9" key="2">
    <citation type="submission" date="2023-05" db="EMBL/GenBank/DDBJ databases">
        <authorList>
            <person name="Schelkunov M.I."/>
        </authorList>
    </citation>
    <scope>NUCLEOTIDE SEQUENCE</scope>
    <source>
        <strain evidence="9">Hsosn_3</strain>
        <tissue evidence="9">Leaf</tissue>
    </source>
</reference>
<dbReference type="Gene3D" id="3.40.50.10490">
    <property type="entry name" value="Glucose-6-phosphate isomerase like protein, domain 1"/>
    <property type="match status" value="1"/>
</dbReference>
<dbReference type="AlphaFoldDB" id="A0AAD8JD63"/>
<dbReference type="Pfam" id="PF01704">
    <property type="entry name" value="UDPGP"/>
    <property type="match status" value="2"/>
</dbReference>
<dbReference type="SUPFAM" id="SSF52313">
    <property type="entry name" value="Ribosomal protein S2"/>
    <property type="match status" value="1"/>
</dbReference>
<comment type="caution">
    <text evidence="9">The sequence shown here is derived from an EMBL/GenBank/DDBJ whole genome shotgun (WGS) entry which is preliminary data.</text>
</comment>
<dbReference type="Gene3D" id="3.90.550.10">
    <property type="entry name" value="Spore Coat Polysaccharide Biosynthesis Protein SpsA, Chain A"/>
    <property type="match status" value="1"/>
</dbReference>
<dbReference type="InterPro" id="IPR001865">
    <property type="entry name" value="Ribosomal_uS2"/>
</dbReference>
<dbReference type="SUPFAM" id="SSF53448">
    <property type="entry name" value="Nucleotide-diphospho-sugar transferases"/>
    <property type="match status" value="1"/>
</dbReference>
<dbReference type="CDD" id="cd01425">
    <property type="entry name" value="RPS2"/>
    <property type="match status" value="1"/>
</dbReference>
<dbReference type="GO" id="GO:1990904">
    <property type="term" value="C:ribonucleoprotein complex"/>
    <property type="evidence" value="ECO:0007669"/>
    <property type="project" value="UniProtKB-KW"/>
</dbReference>
<organism evidence="9 10">
    <name type="scientific">Heracleum sosnowskyi</name>
    <dbReference type="NCBI Taxonomy" id="360622"/>
    <lineage>
        <taxon>Eukaryota</taxon>
        <taxon>Viridiplantae</taxon>
        <taxon>Streptophyta</taxon>
        <taxon>Embryophyta</taxon>
        <taxon>Tracheophyta</taxon>
        <taxon>Spermatophyta</taxon>
        <taxon>Magnoliopsida</taxon>
        <taxon>eudicotyledons</taxon>
        <taxon>Gunneridae</taxon>
        <taxon>Pentapetalae</taxon>
        <taxon>asterids</taxon>
        <taxon>campanulids</taxon>
        <taxon>Apiales</taxon>
        <taxon>Apiaceae</taxon>
        <taxon>Apioideae</taxon>
        <taxon>apioid superclade</taxon>
        <taxon>Tordylieae</taxon>
        <taxon>Tordyliinae</taxon>
        <taxon>Heracleum</taxon>
    </lineage>
</organism>